<dbReference type="InterPro" id="IPR038332">
    <property type="entry name" value="PPE_sf"/>
</dbReference>
<proteinExistence type="predicted"/>
<dbReference type="RefSeq" id="WP_139825355.1">
    <property type="nucleotide sequence ID" value="NZ_AP022613.1"/>
</dbReference>
<gene>
    <name evidence="1" type="ORF">MCNS_27460</name>
</gene>
<dbReference type="InterPro" id="IPR000084">
    <property type="entry name" value="PE-PGRS_N"/>
</dbReference>
<keyword evidence="2" id="KW-1185">Reference proteome</keyword>
<dbReference type="SUPFAM" id="SSF140459">
    <property type="entry name" value="PE/PPE dimer-like"/>
    <property type="match status" value="1"/>
</dbReference>
<name>A0A1X1T279_9MYCO</name>
<dbReference type="AlphaFoldDB" id="A0A1X1T279"/>
<evidence type="ECO:0000313" key="2">
    <source>
        <dbReference type="Proteomes" id="UP000467385"/>
    </source>
</evidence>
<dbReference type="Proteomes" id="UP000467385">
    <property type="component" value="Chromosome"/>
</dbReference>
<reference evidence="1 2" key="1">
    <citation type="journal article" date="2019" name="Emerg. Microbes Infect.">
        <title>Comprehensive subspecies identification of 175 nontuberculous mycobacteria species based on 7547 genomic profiles.</title>
        <authorList>
            <person name="Matsumoto Y."/>
            <person name="Kinjo T."/>
            <person name="Motooka D."/>
            <person name="Nabeya D."/>
            <person name="Jung N."/>
            <person name="Uechi K."/>
            <person name="Horii T."/>
            <person name="Iida T."/>
            <person name="Fujita J."/>
            <person name="Nakamura S."/>
        </authorList>
    </citation>
    <scope>NUCLEOTIDE SEQUENCE [LARGE SCALE GENOMIC DNA]</scope>
    <source>
        <strain evidence="1 2">JCM 14738</strain>
    </source>
</reference>
<protein>
    <submittedName>
        <fullName evidence="1">Uncharacterized protein</fullName>
    </submittedName>
</protein>
<dbReference type="Gene3D" id="1.10.287.850">
    <property type="entry name" value="HP0062-like domain"/>
    <property type="match status" value="1"/>
</dbReference>
<sequence>MSFVSAAPELMTAAAADLATISSDLSAAHSAAAASTVAVTPAAADEVSAAISGVFGRYAQGFHSLAGHATAFHDLFGQNLSASAASYAGAEAASDSVLRTILHEIVFLQPVIQAVQTITQGIEQNLAFIGLSLVSVGQGLQFLGLSAGPNGYGLAMFGQGLQGLGQSVLNLVVNLEKLPISGQS</sequence>
<evidence type="ECO:0000313" key="1">
    <source>
        <dbReference type="EMBL" id="BBZ39683.1"/>
    </source>
</evidence>
<dbReference type="Pfam" id="PF00934">
    <property type="entry name" value="PE"/>
    <property type="match status" value="1"/>
</dbReference>
<accession>A0A1X1T279</accession>
<organism evidence="1 2">
    <name type="scientific">Mycobacterium conspicuum</name>
    <dbReference type="NCBI Taxonomy" id="44010"/>
    <lineage>
        <taxon>Bacteria</taxon>
        <taxon>Bacillati</taxon>
        <taxon>Actinomycetota</taxon>
        <taxon>Actinomycetes</taxon>
        <taxon>Mycobacteriales</taxon>
        <taxon>Mycobacteriaceae</taxon>
        <taxon>Mycobacterium</taxon>
    </lineage>
</organism>
<dbReference type="OrthoDB" id="4752470at2"/>
<dbReference type="EMBL" id="AP022613">
    <property type="protein sequence ID" value="BBZ39683.1"/>
    <property type="molecule type" value="Genomic_DNA"/>
</dbReference>